<organism evidence="2 3">
    <name type="scientific">Sphingomonas changbaiensis NBRC 104936</name>
    <dbReference type="NCBI Taxonomy" id="1219043"/>
    <lineage>
        <taxon>Bacteria</taxon>
        <taxon>Pseudomonadati</taxon>
        <taxon>Pseudomonadota</taxon>
        <taxon>Alphaproteobacteria</taxon>
        <taxon>Sphingomonadales</taxon>
        <taxon>Sphingomonadaceae</taxon>
        <taxon>Sphingomonas</taxon>
    </lineage>
</organism>
<keyword evidence="1" id="KW-0732">Signal</keyword>
<gene>
    <name evidence="2" type="ORF">SCH01S_15_00390</name>
</gene>
<feature type="signal peptide" evidence="1">
    <location>
        <begin position="1"/>
        <end position="24"/>
    </location>
</feature>
<name>A0A0E9MLL7_9SPHN</name>
<dbReference type="RefSeq" id="WP_046347258.1">
    <property type="nucleotide sequence ID" value="NZ_BBWU01000015.1"/>
</dbReference>
<evidence type="ECO:0000313" key="2">
    <source>
        <dbReference type="EMBL" id="GAO38414.1"/>
    </source>
</evidence>
<feature type="chain" id="PRO_5002429701" evidence="1">
    <location>
        <begin position="25"/>
        <end position="118"/>
    </location>
</feature>
<comment type="caution">
    <text evidence="2">The sequence shown here is derived from an EMBL/GenBank/DDBJ whole genome shotgun (WGS) entry which is preliminary data.</text>
</comment>
<dbReference type="EMBL" id="BBWU01000015">
    <property type="protein sequence ID" value="GAO38414.1"/>
    <property type="molecule type" value="Genomic_DNA"/>
</dbReference>
<sequence length="118" mass="12132">MKMRIAFGLAAAATMALTGVPAAAQGANEDVKCLLAANLFVKAEKDPTKHQIAVLSSYFYLGRVDGRLSGAQLTAAIKAQAPTITPQAAGPIMTACAKRLQSAAMAVETIGKSLTGKK</sequence>
<evidence type="ECO:0000313" key="3">
    <source>
        <dbReference type="Proteomes" id="UP000033202"/>
    </source>
</evidence>
<proteinExistence type="predicted"/>
<reference evidence="2 3" key="1">
    <citation type="submission" date="2015-04" db="EMBL/GenBank/DDBJ databases">
        <title>Whole genome shotgun sequence of Sphingomonas changbaiensis NBRC 104936.</title>
        <authorList>
            <person name="Katano-Makiyama Y."/>
            <person name="Hosoyama A."/>
            <person name="Hashimoto M."/>
            <person name="Noguchi M."/>
            <person name="Tsuchikane K."/>
            <person name="Ohji S."/>
            <person name="Yamazoe A."/>
            <person name="Ichikawa N."/>
            <person name="Kimura A."/>
            <person name="Fujita N."/>
        </authorList>
    </citation>
    <scope>NUCLEOTIDE SEQUENCE [LARGE SCALE GENOMIC DNA]</scope>
    <source>
        <strain evidence="2 3">NBRC 104936</strain>
    </source>
</reference>
<dbReference type="OrthoDB" id="9962679at2"/>
<dbReference type="Proteomes" id="UP000033202">
    <property type="component" value="Unassembled WGS sequence"/>
</dbReference>
<keyword evidence="3" id="KW-1185">Reference proteome</keyword>
<dbReference type="AlphaFoldDB" id="A0A0E9MLL7"/>
<protein>
    <submittedName>
        <fullName evidence="2">Uncharacterized protein</fullName>
    </submittedName>
</protein>
<evidence type="ECO:0000256" key="1">
    <source>
        <dbReference type="SAM" id="SignalP"/>
    </source>
</evidence>
<accession>A0A0E9MLL7</accession>
<dbReference type="STRING" id="1219043.SCH01S_15_00390"/>